<dbReference type="InterPro" id="IPR026591">
    <property type="entry name" value="Sirtuin_cat_small_dom_sf"/>
</dbReference>
<comment type="caution">
    <text evidence="6">The sequence shown here is derived from an EMBL/GenBank/DDBJ whole genome shotgun (WGS) entry which is preliminary data.</text>
</comment>
<dbReference type="InterPro" id="IPR003000">
    <property type="entry name" value="Sirtuin"/>
</dbReference>
<dbReference type="EC" id="2.3.1.286" evidence="1"/>
<dbReference type="EMBL" id="JBHTBW010000019">
    <property type="protein sequence ID" value="MFC7441000.1"/>
    <property type="molecule type" value="Genomic_DNA"/>
</dbReference>
<evidence type="ECO:0000256" key="4">
    <source>
        <dbReference type="PROSITE-ProRule" id="PRU00236"/>
    </source>
</evidence>
<dbReference type="Gene3D" id="3.40.50.1220">
    <property type="entry name" value="TPP-binding domain"/>
    <property type="match status" value="1"/>
</dbReference>
<dbReference type="PANTHER" id="PTHR11085:SF10">
    <property type="entry name" value="NAD-DEPENDENT PROTEIN DEACYLASE SIRTUIN-5, MITOCHONDRIAL-RELATED"/>
    <property type="match status" value="1"/>
</dbReference>
<keyword evidence="2 6" id="KW-0808">Transferase</keyword>
<dbReference type="RefSeq" id="WP_379864278.1">
    <property type="nucleotide sequence ID" value="NZ_JBHTBW010000019.1"/>
</dbReference>
<feature type="binding site" evidence="4">
    <location>
        <position position="142"/>
    </location>
    <ligand>
        <name>Zn(2+)</name>
        <dbReference type="ChEBI" id="CHEBI:29105"/>
    </ligand>
</feature>
<feature type="domain" description="Deacetylase sirtuin-type" evidence="5">
    <location>
        <begin position="1"/>
        <end position="240"/>
    </location>
</feature>
<feature type="binding site" evidence="4">
    <location>
        <position position="144"/>
    </location>
    <ligand>
        <name>Zn(2+)</name>
        <dbReference type="ChEBI" id="CHEBI:29105"/>
    </ligand>
</feature>
<dbReference type="Gene3D" id="3.30.1600.10">
    <property type="entry name" value="SIR2/SIRT2 'Small Domain"/>
    <property type="match status" value="1"/>
</dbReference>
<evidence type="ECO:0000256" key="1">
    <source>
        <dbReference type="ARBA" id="ARBA00012928"/>
    </source>
</evidence>
<reference evidence="7" key="1">
    <citation type="journal article" date="2019" name="Int. J. Syst. Evol. Microbiol.">
        <title>The Global Catalogue of Microorganisms (GCM) 10K type strain sequencing project: providing services to taxonomists for standard genome sequencing and annotation.</title>
        <authorList>
            <consortium name="The Broad Institute Genomics Platform"/>
            <consortium name="The Broad Institute Genome Sequencing Center for Infectious Disease"/>
            <person name="Wu L."/>
            <person name="Ma J."/>
        </authorList>
    </citation>
    <scope>NUCLEOTIDE SEQUENCE [LARGE SCALE GENOMIC DNA]</scope>
    <source>
        <strain evidence="7">CGMCC 1.12942</strain>
    </source>
</reference>
<evidence type="ECO:0000256" key="3">
    <source>
        <dbReference type="ARBA" id="ARBA00023027"/>
    </source>
</evidence>
<proteinExistence type="predicted"/>
<dbReference type="PANTHER" id="PTHR11085">
    <property type="entry name" value="NAD-DEPENDENT PROTEIN DEACYLASE SIRTUIN-5, MITOCHONDRIAL-RELATED"/>
    <property type="match status" value="1"/>
</dbReference>
<evidence type="ECO:0000256" key="2">
    <source>
        <dbReference type="ARBA" id="ARBA00022679"/>
    </source>
</evidence>
<evidence type="ECO:0000313" key="6">
    <source>
        <dbReference type="EMBL" id="MFC7441000.1"/>
    </source>
</evidence>
<feature type="binding site" evidence="4">
    <location>
        <position position="125"/>
    </location>
    <ligand>
        <name>Zn(2+)</name>
        <dbReference type="ChEBI" id="CHEBI:29105"/>
    </ligand>
</feature>
<protein>
    <recommendedName>
        <fullName evidence="1">protein acetyllysine N-acetyltransferase</fullName>
        <ecNumber evidence="1">2.3.1.286</ecNumber>
    </recommendedName>
</protein>
<sequence>MISEWMDQSNKTVVFTGAGMSTESGLPDFRSALQGMWRNKDPKYYASTYALTHARAEFIQFYRQRITGLLAHRPHVGHHLLAEWERRGRVQGIITQNVDGFHQAAGSLRVASLHGNLNRLFCMGCQATYPAEQFLTDAGIHCQCGGFIRPAVVLFGEALPDHEVRLAEELISGVELLIVLGSSLQVSPANLFPLLAKEQGAKLVIVNWEPTEFDEEADWVVNGKKIGDWLQQVHRELNQK</sequence>
<dbReference type="Pfam" id="PF02146">
    <property type="entry name" value="SIR2"/>
    <property type="match status" value="1"/>
</dbReference>
<organism evidence="6 7">
    <name type="scientific">Laceyella putida</name>
    <dbReference type="NCBI Taxonomy" id="110101"/>
    <lineage>
        <taxon>Bacteria</taxon>
        <taxon>Bacillati</taxon>
        <taxon>Bacillota</taxon>
        <taxon>Bacilli</taxon>
        <taxon>Bacillales</taxon>
        <taxon>Thermoactinomycetaceae</taxon>
        <taxon>Laceyella</taxon>
    </lineage>
</organism>
<feature type="binding site" evidence="4">
    <location>
        <position position="122"/>
    </location>
    <ligand>
        <name>Zn(2+)</name>
        <dbReference type="ChEBI" id="CHEBI:29105"/>
    </ligand>
</feature>
<accession>A0ABW2RJ91</accession>
<keyword evidence="4" id="KW-0862">Zinc</keyword>
<keyword evidence="3" id="KW-0520">NAD</keyword>
<dbReference type="InterPro" id="IPR026590">
    <property type="entry name" value="Ssirtuin_cat_dom"/>
</dbReference>
<dbReference type="InterPro" id="IPR029035">
    <property type="entry name" value="DHS-like_NAD/FAD-binding_dom"/>
</dbReference>
<evidence type="ECO:0000259" key="5">
    <source>
        <dbReference type="PROSITE" id="PS50305"/>
    </source>
</evidence>
<gene>
    <name evidence="6" type="ORF">ACFQNG_07515</name>
</gene>
<dbReference type="SUPFAM" id="SSF52467">
    <property type="entry name" value="DHS-like NAD/FAD-binding domain"/>
    <property type="match status" value="1"/>
</dbReference>
<keyword evidence="4" id="KW-0479">Metal-binding</keyword>
<dbReference type="GO" id="GO:0034979">
    <property type="term" value="F:NAD-dependent protein lysine deacetylase activity"/>
    <property type="evidence" value="ECO:0007669"/>
    <property type="project" value="UniProtKB-EC"/>
</dbReference>
<evidence type="ECO:0000313" key="7">
    <source>
        <dbReference type="Proteomes" id="UP001596500"/>
    </source>
</evidence>
<dbReference type="InterPro" id="IPR050134">
    <property type="entry name" value="NAD-dep_sirtuin_deacylases"/>
</dbReference>
<dbReference type="Proteomes" id="UP001596500">
    <property type="component" value="Unassembled WGS sequence"/>
</dbReference>
<dbReference type="PROSITE" id="PS50305">
    <property type="entry name" value="SIRTUIN"/>
    <property type="match status" value="1"/>
</dbReference>
<name>A0ABW2RJ91_9BACL</name>
<feature type="active site" description="Proton acceptor" evidence="4">
    <location>
        <position position="114"/>
    </location>
</feature>
<keyword evidence="7" id="KW-1185">Reference proteome</keyword>
<dbReference type="NCBIfam" id="NF001753">
    <property type="entry name" value="PRK00481.1-3"/>
    <property type="match status" value="1"/>
</dbReference>
<keyword evidence="6" id="KW-0012">Acyltransferase</keyword>